<protein>
    <submittedName>
        <fullName evidence="8">Phosphatase PAP2 family protein</fullName>
    </submittedName>
</protein>
<dbReference type="Pfam" id="PF01569">
    <property type="entry name" value="PAP2"/>
    <property type="match status" value="1"/>
</dbReference>
<dbReference type="InterPro" id="IPR016064">
    <property type="entry name" value="NAD/diacylglycerol_kinase_sf"/>
</dbReference>
<keyword evidence="9" id="KW-1185">Reference proteome</keyword>
<dbReference type="InterPro" id="IPR017438">
    <property type="entry name" value="ATP-NAD_kinase_N"/>
</dbReference>
<comment type="subcellular location">
    <subcellularLocation>
        <location evidence="1">Cell membrane</location>
        <topology evidence="1">Multi-pass membrane protein</topology>
    </subcellularLocation>
</comment>
<dbReference type="Gene3D" id="1.20.144.10">
    <property type="entry name" value="Phosphatidic acid phosphatase type 2/haloperoxidase"/>
    <property type="match status" value="1"/>
</dbReference>
<dbReference type="InterPro" id="IPR036938">
    <property type="entry name" value="PAP2/HPO_sf"/>
</dbReference>
<evidence type="ECO:0000259" key="7">
    <source>
        <dbReference type="PROSITE" id="PS50146"/>
    </source>
</evidence>
<dbReference type="Pfam" id="PF00781">
    <property type="entry name" value="DAGK_cat"/>
    <property type="match status" value="1"/>
</dbReference>
<evidence type="ECO:0000313" key="9">
    <source>
        <dbReference type="Proteomes" id="UP000562984"/>
    </source>
</evidence>
<dbReference type="SUPFAM" id="SSF48317">
    <property type="entry name" value="Acid phosphatase/Vanadium-dependent haloperoxidase"/>
    <property type="match status" value="1"/>
</dbReference>
<evidence type="ECO:0000313" key="8">
    <source>
        <dbReference type="EMBL" id="NNG37525.1"/>
    </source>
</evidence>
<evidence type="ECO:0000256" key="1">
    <source>
        <dbReference type="ARBA" id="ARBA00004651"/>
    </source>
</evidence>
<keyword evidence="4" id="KW-0378">Hydrolase</keyword>
<dbReference type="GO" id="GO:0016301">
    <property type="term" value="F:kinase activity"/>
    <property type="evidence" value="ECO:0007669"/>
    <property type="project" value="InterPro"/>
</dbReference>
<name>A0A849AAG5_9ACTN</name>
<dbReference type="PANTHER" id="PTHR14969">
    <property type="entry name" value="SPHINGOSINE-1-PHOSPHATE PHOSPHOHYDROLASE"/>
    <property type="match status" value="1"/>
</dbReference>
<dbReference type="Proteomes" id="UP000562984">
    <property type="component" value="Unassembled WGS sequence"/>
</dbReference>
<keyword evidence="5" id="KW-1133">Transmembrane helix</keyword>
<evidence type="ECO:0000256" key="6">
    <source>
        <dbReference type="ARBA" id="ARBA00023136"/>
    </source>
</evidence>
<dbReference type="Gene3D" id="2.60.200.40">
    <property type="match status" value="1"/>
</dbReference>
<dbReference type="InterPro" id="IPR000326">
    <property type="entry name" value="PAP2/HPO"/>
</dbReference>
<dbReference type="PROSITE" id="PS50146">
    <property type="entry name" value="DAGK"/>
    <property type="match status" value="1"/>
</dbReference>
<evidence type="ECO:0000256" key="5">
    <source>
        <dbReference type="ARBA" id="ARBA00022989"/>
    </source>
</evidence>
<dbReference type="GO" id="GO:0016787">
    <property type="term" value="F:hydrolase activity"/>
    <property type="evidence" value="ECO:0007669"/>
    <property type="project" value="UniProtKB-KW"/>
</dbReference>
<keyword evidence="6" id="KW-0472">Membrane</keyword>
<gene>
    <name evidence="8" type="ORF">HKD39_17840</name>
</gene>
<dbReference type="SUPFAM" id="SSF111331">
    <property type="entry name" value="NAD kinase/diacylglycerol kinase-like"/>
    <property type="match status" value="1"/>
</dbReference>
<feature type="domain" description="DAGKc" evidence="7">
    <location>
        <begin position="178"/>
        <end position="306"/>
    </location>
</feature>
<sequence length="466" mass="48235">MRGAPTTPTPVDRGLRALTTSANHGLLWFGVAGALAATGKRGRRAALRGITSLAEASLLSNTVIKPLVGRRRPAADRVNRLRQIGKQPWTSSFPSGHAASAAAFATGAAVEWPATAAVLAPLAGAVSYSRVHVGVHYPSDVVTGAAIGAGIAVLGAKIWPAKPFAPAEMPDATAPPLLDGAGLLLLINSASGTASGAEQAITELLPKTRVVRWDPSEHGVADALDAALDGPDGASVRALGVAGGDGTVASVAQVALDRGLPLAVLPAGTLNHFAGALALDTHADTAAALRDGRAGAVTVAELNDKLFLNTAGLGGYPELVERRDRLSHRIGKWPAAAVALWRTARKHQPMTVTINGERVPVWAMFIGNGRYSPRGLAPAWRERLDDGVLDAQFLRADRRFSTTIGVLASLIGLVERTRVYGTVQAPALTIDVAGDPVPAAHDGEVTNPGSAFRLRVLPKTLTVYHG</sequence>
<keyword evidence="3" id="KW-0812">Transmembrane</keyword>
<dbReference type="InterPro" id="IPR001206">
    <property type="entry name" value="Diacylglycerol_kinase_cat_dom"/>
</dbReference>
<comment type="caution">
    <text evidence="8">The sequence shown here is derived from an EMBL/GenBank/DDBJ whole genome shotgun (WGS) entry which is preliminary data.</text>
</comment>
<dbReference type="PANTHER" id="PTHR14969:SF62">
    <property type="entry name" value="DECAPRENYLPHOSPHORYL-5-PHOSPHORIBOSE PHOSPHATASE RV3807C-RELATED"/>
    <property type="match status" value="1"/>
</dbReference>
<keyword evidence="2" id="KW-1003">Cell membrane</keyword>
<evidence type="ECO:0000256" key="2">
    <source>
        <dbReference type="ARBA" id="ARBA00022475"/>
    </source>
</evidence>
<dbReference type="EMBL" id="JABEND010000014">
    <property type="protein sequence ID" value="NNG37525.1"/>
    <property type="molecule type" value="Genomic_DNA"/>
</dbReference>
<dbReference type="AlphaFoldDB" id="A0A849AAG5"/>
<evidence type="ECO:0000256" key="3">
    <source>
        <dbReference type="ARBA" id="ARBA00022692"/>
    </source>
</evidence>
<organism evidence="8 9">
    <name type="scientific">Nakamurella aerolata</name>
    <dbReference type="NCBI Taxonomy" id="1656892"/>
    <lineage>
        <taxon>Bacteria</taxon>
        <taxon>Bacillati</taxon>
        <taxon>Actinomycetota</taxon>
        <taxon>Actinomycetes</taxon>
        <taxon>Nakamurellales</taxon>
        <taxon>Nakamurellaceae</taxon>
        <taxon>Nakamurella</taxon>
    </lineage>
</organism>
<dbReference type="Gene3D" id="3.40.50.10330">
    <property type="entry name" value="Probable inorganic polyphosphate/atp-NAD kinase, domain 1"/>
    <property type="match status" value="1"/>
</dbReference>
<accession>A0A849AAG5</accession>
<dbReference type="SMART" id="SM00046">
    <property type="entry name" value="DAGKc"/>
    <property type="match status" value="1"/>
</dbReference>
<dbReference type="SMART" id="SM00014">
    <property type="entry name" value="acidPPc"/>
    <property type="match status" value="1"/>
</dbReference>
<proteinExistence type="predicted"/>
<dbReference type="GO" id="GO:0005886">
    <property type="term" value="C:plasma membrane"/>
    <property type="evidence" value="ECO:0007669"/>
    <property type="project" value="UniProtKB-SubCell"/>
</dbReference>
<reference evidence="8 9" key="1">
    <citation type="submission" date="2020-05" db="EMBL/GenBank/DDBJ databases">
        <title>Nakamurella sp. DB0629 isolated from air conditioner.</title>
        <authorList>
            <person name="Kim D.H."/>
            <person name="Kim D.-U."/>
        </authorList>
    </citation>
    <scope>NUCLEOTIDE SEQUENCE [LARGE SCALE GENOMIC DNA]</scope>
    <source>
        <strain evidence="8 9">DB0629</strain>
    </source>
</reference>
<evidence type="ECO:0000256" key="4">
    <source>
        <dbReference type="ARBA" id="ARBA00022801"/>
    </source>
</evidence>